<evidence type="ECO:0000259" key="14">
    <source>
        <dbReference type="Pfam" id="PF00593"/>
    </source>
</evidence>
<dbReference type="Proteomes" id="UP001060895">
    <property type="component" value="Unassembled WGS sequence"/>
</dbReference>
<dbReference type="PANTHER" id="PTHR32552">
    <property type="entry name" value="FERRICHROME IRON RECEPTOR-RELATED"/>
    <property type="match status" value="1"/>
</dbReference>
<keyword evidence="8 12" id="KW-0798">TonB box</keyword>
<dbReference type="InterPro" id="IPR036942">
    <property type="entry name" value="Beta-barrel_TonB_sf"/>
</dbReference>
<organism evidence="16 17">
    <name type="scientific">Gluconacetobacter sacchari DSM 12717</name>
    <dbReference type="NCBI Taxonomy" id="1307940"/>
    <lineage>
        <taxon>Bacteria</taxon>
        <taxon>Pseudomonadati</taxon>
        <taxon>Pseudomonadota</taxon>
        <taxon>Alphaproteobacteria</taxon>
        <taxon>Acetobacterales</taxon>
        <taxon>Acetobacteraceae</taxon>
        <taxon>Gluconacetobacter</taxon>
    </lineage>
</organism>
<evidence type="ECO:0000256" key="4">
    <source>
        <dbReference type="ARBA" id="ARBA00022496"/>
    </source>
</evidence>
<keyword evidence="5 11" id="KW-0812">Transmembrane</keyword>
<evidence type="ECO:0000256" key="5">
    <source>
        <dbReference type="ARBA" id="ARBA00022692"/>
    </source>
</evidence>
<dbReference type="EMBL" id="BAQP01000055">
    <property type="protein sequence ID" value="GBQ22611.1"/>
    <property type="molecule type" value="Genomic_DNA"/>
</dbReference>
<name>A0ABQ0P591_9PROT</name>
<reference evidence="16" key="1">
    <citation type="submission" date="2013-04" db="EMBL/GenBank/DDBJ databases">
        <title>The genome sequencing project of 58 acetic acid bacteria.</title>
        <authorList>
            <person name="Okamoto-Kainuma A."/>
            <person name="Ishikawa M."/>
            <person name="Umino S."/>
            <person name="Koizumi Y."/>
            <person name="Shiwa Y."/>
            <person name="Yoshikawa H."/>
            <person name="Matsutani M."/>
            <person name="Matsushita K."/>
        </authorList>
    </citation>
    <scope>NUCLEOTIDE SEQUENCE</scope>
    <source>
        <strain evidence="16">DSM 12717</strain>
    </source>
</reference>
<comment type="subcellular location">
    <subcellularLocation>
        <location evidence="1 11">Cell outer membrane</location>
        <topology evidence="1 11">Multi-pass membrane protein</topology>
    </subcellularLocation>
</comment>
<feature type="domain" description="TonB-dependent receptor-like beta-barrel" evidence="14">
    <location>
        <begin position="280"/>
        <end position="669"/>
    </location>
</feature>
<keyword evidence="16" id="KW-0675">Receptor</keyword>
<dbReference type="Pfam" id="PF07715">
    <property type="entry name" value="Plug"/>
    <property type="match status" value="1"/>
</dbReference>
<evidence type="ECO:0000256" key="1">
    <source>
        <dbReference type="ARBA" id="ARBA00004571"/>
    </source>
</evidence>
<dbReference type="PROSITE" id="PS52016">
    <property type="entry name" value="TONB_DEPENDENT_REC_3"/>
    <property type="match status" value="1"/>
</dbReference>
<keyword evidence="9 11" id="KW-0472">Membrane</keyword>
<comment type="caution">
    <text evidence="16">The sequence shown here is derived from an EMBL/GenBank/DDBJ whole genome shotgun (WGS) entry which is preliminary data.</text>
</comment>
<evidence type="ECO:0000256" key="11">
    <source>
        <dbReference type="PROSITE-ProRule" id="PRU01360"/>
    </source>
</evidence>
<evidence type="ECO:0000256" key="9">
    <source>
        <dbReference type="ARBA" id="ARBA00023136"/>
    </source>
</evidence>
<gene>
    <name evidence="16" type="ORF">AA12717_1247</name>
</gene>
<dbReference type="Gene3D" id="2.40.170.20">
    <property type="entry name" value="TonB-dependent receptor, beta-barrel domain"/>
    <property type="match status" value="1"/>
</dbReference>
<evidence type="ECO:0000256" key="6">
    <source>
        <dbReference type="ARBA" id="ARBA00023004"/>
    </source>
</evidence>
<feature type="region of interest" description="Disordered" evidence="13">
    <location>
        <begin position="1"/>
        <end position="32"/>
    </location>
</feature>
<keyword evidence="6" id="KW-0408">Iron</keyword>
<feature type="domain" description="TonB-dependent receptor plug" evidence="15">
    <location>
        <begin position="60"/>
        <end position="170"/>
    </location>
</feature>
<dbReference type="InterPro" id="IPR000531">
    <property type="entry name" value="Beta-barrel_TonB"/>
</dbReference>
<evidence type="ECO:0000256" key="2">
    <source>
        <dbReference type="ARBA" id="ARBA00022448"/>
    </source>
</evidence>
<keyword evidence="2 11" id="KW-0813">Transport</keyword>
<keyword evidence="7" id="KW-0406">Ion transport</keyword>
<dbReference type="SUPFAM" id="SSF56935">
    <property type="entry name" value="Porins"/>
    <property type="match status" value="1"/>
</dbReference>
<accession>A0ABQ0P591</accession>
<dbReference type="InterPro" id="IPR012910">
    <property type="entry name" value="Plug_dom"/>
</dbReference>
<evidence type="ECO:0000313" key="17">
    <source>
        <dbReference type="Proteomes" id="UP001060895"/>
    </source>
</evidence>
<evidence type="ECO:0000259" key="15">
    <source>
        <dbReference type="Pfam" id="PF07715"/>
    </source>
</evidence>
<keyword evidence="4" id="KW-0410">Iron transport</keyword>
<proteinExistence type="inferred from homology"/>
<evidence type="ECO:0000256" key="7">
    <source>
        <dbReference type="ARBA" id="ARBA00023065"/>
    </source>
</evidence>
<dbReference type="PANTHER" id="PTHR32552:SF81">
    <property type="entry name" value="TONB-DEPENDENT OUTER MEMBRANE RECEPTOR"/>
    <property type="match status" value="1"/>
</dbReference>
<evidence type="ECO:0000313" key="16">
    <source>
        <dbReference type="EMBL" id="GBQ22611.1"/>
    </source>
</evidence>
<keyword evidence="3 11" id="KW-1134">Transmembrane beta strand</keyword>
<sequence>MERGPALAASTQHKAPHKAAPRAPAPVSGAMPRVRAAPPVAVAPREEALNVTARRRTERLTDVPVAVYTIKSSEIATLTAAGDDIRALAARTPSLNIESSFGRTFPRTYIRGLGNPNFDTNSAQPVALYYDDVVLDNPVLRSFPLFDLANTEVLAGPQGTLFGRNTPAGVISIHSRGPEDRNTGYISQSYGTYSSAVTQGVGNVVLVPHKFAIRLSIINQRRDNWVRNTYDGFRWRKGLEGYEDIAGRLQGLYTIDDTANILFEINARHLEGTATVFRANLYEHGYQGIRPGYDINQVSQNGNNAQTLTTAGGHIKATKNFSHVGLQFISSWTEGSLNSIGSIDGGSPGNVPFSVETGTAAPKISQITQEFRAYTIKTGKFFDQAGVYYFNEFLDDYDANFNSNTMKTTELANQRQNENSVGVFDSASYDILKSLSLSAGVRYTYDFKRFSAARALGGDGPIASSESARSNNISWDVGLNYKITPDMSVYFRAATGFLAPSFQGRLTSGDHTSRASAERNTSFEIGYKANLAHGRVQLTADAYMWDTKNMQLTAAGGTSNQIRLLNADHVVGRGFEWSAVTYPIENLSVDANMSYNFTEIQSPGLESSACGVGCTMQNPIDPHTGFAEINGNALPYAPRWIANLNVSYRIPLNETQRFVLSSDWSWRSQEFFTLYKSYEFEGRPLLLGGASLAFEDTKRHLQASVFVRNITNKVVGVGALDFDNYTGYINDPRIVGGLIRYSF</sequence>
<feature type="compositionally biased region" description="Low complexity" evidence="13">
    <location>
        <begin position="21"/>
        <end position="32"/>
    </location>
</feature>
<dbReference type="Pfam" id="PF00593">
    <property type="entry name" value="TonB_dep_Rec_b-barrel"/>
    <property type="match status" value="1"/>
</dbReference>
<protein>
    <submittedName>
        <fullName evidence="16">TonB-dependent receptor</fullName>
    </submittedName>
</protein>
<evidence type="ECO:0000256" key="8">
    <source>
        <dbReference type="ARBA" id="ARBA00023077"/>
    </source>
</evidence>
<evidence type="ECO:0000256" key="13">
    <source>
        <dbReference type="SAM" id="MobiDB-lite"/>
    </source>
</evidence>
<comment type="similarity">
    <text evidence="11 12">Belongs to the TonB-dependent receptor family.</text>
</comment>
<evidence type="ECO:0000256" key="12">
    <source>
        <dbReference type="RuleBase" id="RU003357"/>
    </source>
</evidence>
<evidence type="ECO:0000256" key="10">
    <source>
        <dbReference type="ARBA" id="ARBA00023237"/>
    </source>
</evidence>
<evidence type="ECO:0000256" key="3">
    <source>
        <dbReference type="ARBA" id="ARBA00022452"/>
    </source>
</evidence>
<dbReference type="InterPro" id="IPR039426">
    <property type="entry name" value="TonB-dep_rcpt-like"/>
</dbReference>
<keyword evidence="10 11" id="KW-0998">Cell outer membrane</keyword>
<keyword evidence="17" id="KW-1185">Reference proteome</keyword>